<proteinExistence type="predicted"/>
<feature type="region of interest" description="Disordered" evidence="1">
    <location>
        <begin position="1"/>
        <end position="150"/>
    </location>
</feature>
<feature type="compositionally biased region" description="Basic and acidic residues" evidence="1">
    <location>
        <begin position="83"/>
        <end position="94"/>
    </location>
</feature>
<accession>A0AAV9UT86</accession>
<reference evidence="2 3" key="1">
    <citation type="submission" date="2019-10" db="EMBL/GenBank/DDBJ databases">
        <authorList>
            <person name="Palmer J.M."/>
        </authorList>
    </citation>
    <scope>NUCLEOTIDE SEQUENCE [LARGE SCALE GENOMIC DNA]</scope>
    <source>
        <strain evidence="2 3">TWF696</strain>
    </source>
</reference>
<comment type="caution">
    <text evidence="2">The sequence shown here is derived from an EMBL/GenBank/DDBJ whole genome shotgun (WGS) entry which is preliminary data.</text>
</comment>
<feature type="region of interest" description="Disordered" evidence="1">
    <location>
        <begin position="179"/>
        <end position="239"/>
    </location>
</feature>
<evidence type="ECO:0000313" key="2">
    <source>
        <dbReference type="EMBL" id="KAK6346547.1"/>
    </source>
</evidence>
<feature type="compositionally biased region" description="Basic and acidic residues" evidence="1">
    <location>
        <begin position="63"/>
        <end position="74"/>
    </location>
</feature>
<dbReference type="EMBL" id="JAVHNQ010000005">
    <property type="protein sequence ID" value="KAK6346547.1"/>
    <property type="molecule type" value="Genomic_DNA"/>
</dbReference>
<evidence type="ECO:0000313" key="3">
    <source>
        <dbReference type="Proteomes" id="UP001375240"/>
    </source>
</evidence>
<protein>
    <submittedName>
        <fullName evidence="2">Uncharacterized protein</fullName>
    </submittedName>
</protein>
<keyword evidence="3" id="KW-1185">Reference proteome</keyword>
<dbReference type="Proteomes" id="UP001375240">
    <property type="component" value="Unassembled WGS sequence"/>
</dbReference>
<feature type="compositionally biased region" description="Basic and acidic residues" evidence="1">
    <location>
        <begin position="140"/>
        <end position="149"/>
    </location>
</feature>
<name>A0AAV9UT86_9PEZI</name>
<evidence type="ECO:0000256" key="1">
    <source>
        <dbReference type="SAM" id="MobiDB-lite"/>
    </source>
</evidence>
<gene>
    <name evidence="2" type="ORF">TWF696_006671</name>
</gene>
<sequence length="321" mass="37441">MSVYGPDGQYLGPMGTPPPSLPDDEVINIDLPYQPYGYSTYSARRPSGREDYSYPPGYRYLRPHLDTDDPGSRRSRERRRASRSRERDRRHTGFEYENSNPGLRRYPVNDRDDDEPAPRYRRHRGRSTDRDRCTTCSRCADARPPRDSGIDYDLAGIYSALRSLALGESYAPFLQSTRHGHRYQAQPQYAYHRSSRYRSPAVSPSPYPPPRESSRRSFSRRRPRSPSEDSDDNTYRESQFRDDLYTINGRMMGPYGYRRGSWSEFIEIPSRGGESFDKMAARFLRMSGEGFHAVKMRKDLNSGRTYVAQWLAEDDGYYRDY</sequence>
<dbReference type="AlphaFoldDB" id="A0AAV9UT86"/>
<organism evidence="2 3">
    <name type="scientific">Orbilia brochopaga</name>
    <dbReference type="NCBI Taxonomy" id="3140254"/>
    <lineage>
        <taxon>Eukaryota</taxon>
        <taxon>Fungi</taxon>
        <taxon>Dikarya</taxon>
        <taxon>Ascomycota</taxon>
        <taxon>Pezizomycotina</taxon>
        <taxon>Orbiliomycetes</taxon>
        <taxon>Orbiliales</taxon>
        <taxon>Orbiliaceae</taxon>
        <taxon>Orbilia</taxon>
    </lineage>
</organism>